<dbReference type="Gene3D" id="2.60.120.260">
    <property type="entry name" value="Galactose-binding domain-like"/>
    <property type="match status" value="1"/>
</dbReference>
<dbReference type="GO" id="GO:0034993">
    <property type="term" value="C:meiotic nuclear membrane microtubule tethering complex"/>
    <property type="evidence" value="ECO:0007669"/>
    <property type="project" value="TreeGrafter"/>
</dbReference>
<organism evidence="6 7">
    <name type="scientific">Dromaius novaehollandiae</name>
    <name type="common">Emu</name>
    <dbReference type="NCBI Taxonomy" id="8790"/>
    <lineage>
        <taxon>Eukaryota</taxon>
        <taxon>Metazoa</taxon>
        <taxon>Chordata</taxon>
        <taxon>Craniata</taxon>
        <taxon>Vertebrata</taxon>
        <taxon>Euteleostomi</taxon>
        <taxon>Archelosauria</taxon>
        <taxon>Archosauria</taxon>
        <taxon>Dinosauria</taxon>
        <taxon>Saurischia</taxon>
        <taxon>Theropoda</taxon>
        <taxon>Coelurosauria</taxon>
        <taxon>Aves</taxon>
        <taxon>Palaeognathae</taxon>
        <taxon>Casuariiformes</taxon>
        <taxon>Dromaiidae</taxon>
        <taxon>Dromaius</taxon>
    </lineage>
</organism>
<protein>
    <recommendedName>
        <fullName evidence="5">SUN domain-containing protein</fullName>
    </recommendedName>
</protein>
<evidence type="ECO:0000256" key="4">
    <source>
        <dbReference type="ARBA" id="ARBA00023136"/>
    </source>
</evidence>
<evidence type="ECO:0000259" key="5">
    <source>
        <dbReference type="PROSITE" id="PS51469"/>
    </source>
</evidence>
<evidence type="ECO:0000313" key="7">
    <source>
        <dbReference type="Proteomes" id="UP000694423"/>
    </source>
</evidence>
<reference evidence="6" key="1">
    <citation type="submission" date="2025-08" db="UniProtKB">
        <authorList>
            <consortium name="Ensembl"/>
        </authorList>
    </citation>
    <scope>IDENTIFICATION</scope>
</reference>
<dbReference type="InterPro" id="IPR012919">
    <property type="entry name" value="SUN_dom"/>
</dbReference>
<dbReference type="AlphaFoldDB" id="A0A8C4IYU5"/>
<dbReference type="PROSITE" id="PS51469">
    <property type="entry name" value="SUN"/>
    <property type="match status" value="1"/>
</dbReference>
<feature type="domain" description="SUN" evidence="5">
    <location>
        <begin position="32"/>
        <end position="221"/>
    </location>
</feature>
<evidence type="ECO:0000256" key="1">
    <source>
        <dbReference type="ARBA" id="ARBA00004540"/>
    </source>
</evidence>
<keyword evidence="3" id="KW-1133">Transmembrane helix</keyword>
<dbReference type="GO" id="GO:0043495">
    <property type="term" value="F:protein-membrane adaptor activity"/>
    <property type="evidence" value="ECO:0007669"/>
    <property type="project" value="TreeGrafter"/>
</dbReference>
<sequence length="224" mass="24648">MAVDRDVLPESLCFSSGSTVPWSSWDKVYVAFADTGSSLGSVLGLSSHPELPTEVVVFRVHFCLCQEVQQMRWDMFDRTAEGSVQMPDWALQASGMDTGRQVSWRCACSQGQVVIKLPARIRPTSVTVQHASKTVSPSGSISSTPKDIAVSVSPCRAELAGGLDEEGEATLLGTFMYDLEREALQNELHKAFQYIQILVQSNWGNPEYTCIYRVQVHGKIATQN</sequence>
<keyword evidence="7" id="KW-1185">Reference proteome</keyword>
<evidence type="ECO:0000313" key="6">
    <source>
        <dbReference type="Ensembl" id="ENSDNVP00000001439.1"/>
    </source>
</evidence>
<keyword evidence="2" id="KW-0812">Transmembrane</keyword>
<comment type="subcellular location">
    <subcellularLocation>
        <location evidence="1">Nucleus inner membrane</location>
    </subcellularLocation>
</comment>
<dbReference type="Pfam" id="PF07738">
    <property type="entry name" value="Sad1_UNC"/>
    <property type="match status" value="1"/>
</dbReference>
<evidence type="ECO:0000256" key="2">
    <source>
        <dbReference type="ARBA" id="ARBA00022692"/>
    </source>
</evidence>
<reference evidence="6" key="2">
    <citation type="submission" date="2025-09" db="UniProtKB">
        <authorList>
            <consortium name="Ensembl"/>
        </authorList>
    </citation>
    <scope>IDENTIFICATION</scope>
</reference>
<accession>A0A8C4IYU5</accession>
<dbReference type="GO" id="GO:0005637">
    <property type="term" value="C:nuclear inner membrane"/>
    <property type="evidence" value="ECO:0007669"/>
    <property type="project" value="UniProtKB-SubCell"/>
</dbReference>
<dbReference type="InterPro" id="IPR045119">
    <property type="entry name" value="SUN1-5"/>
</dbReference>
<keyword evidence="4" id="KW-0472">Membrane</keyword>
<dbReference type="Proteomes" id="UP000694423">
    <property type="component" value="Unplaced"/>
</dbReference>
<dbReference type="PANTHER" id="PTHR12911:SF24">
    <property type="entry name" value="SUN DOMAIN-CONTAINING PROTEIN 3"/>
    <property type="match status" value="1"/>
</dbReference>
<dbReference type="PANTHER" id="PTHR12911">
    <property type="entry name" value="SAD1/UNC-84-LIKE PROTEIN-RELATED"/>
    <property type="match status" value="1"/>
</dbReference>
<dbReference type="Ensembl" id="ENSDNVT00000001708.1">
    <property type="protein sequence ID" value="ENSDNVP00000001439.1"/>
    <property type="gene ID" value="ENSDNVG00000001046.1"/>
</dbReference>
<evidence type="ECO:0000256" key="3">
    <source>
        <dbReference type="ARBA" id="ARBA00022989"/>
    </source>
</evidence>
<name>A0A8C4IYU5_DRONO</name>
<proteinExistence type="predicted"/>